<name>A0AAV2M1U2_KNICA</name>
<keyword evidence="7" id="KW-1185">Reference proteome</keyword>
<evidence type="ECO:0000313" key="7">
    <source>
        <dbReference type="Proteomes" id="UP001497482"/>
    </source>
</evidence>
<reference evidence="6 7" key="1">
    <citation type="submission" date="2024-04" db="EMBL/GenBank/DDBJ databases">
        <authorList>
            <person name="Waldvogel A.-M."/>
            <person name="Schoenle A."/>
        </authorList>
    </citation>
    <scope>NUCLEOTIDE SEQUENCE [LARGE SCALE GENOMIC DNA]</scope>
</reference>
<dbReference type="AlphaFoldDB" id="A0AAV2M1U2"/>
<dbReference type="Proteomes" id="UP001497482">
    <property type="component" value="Chromosome 5"/>
</dbReference>
<evidence type="ECO:0000256" key="2">
    <source>
        <dbReference type="ARBA" id="ARBA00022723"/>
    </source>
</evidence>
<dbReference type="Pfam" id="PF13613">
    <property type="entry name" value="HTH_Tnp_4"/>
    <property type="match status" value="1"/>
</dbReference>
<comment type="cofactor">
    <cofactor evidence="1">
        <name>a divalent metal cation</name>
        <dbReference type="ChEBI" id="CHEBI:60240"/>
    </cofactor>
</comment>
<dbReference type="Pfam" id="PF13359">
    <property type="entry name" value="DDE_Tnp_4"/>
    <property type="match status" value="1"/>
</dbReference>
<organism evidence="6 7">
    <name type="scientific">Knipowitschia caucasica</name>
    <name type="common">Caucasian dwarf goby</name>
    <name type="synonym">Pomatoschistus caucasicus</name>
    <dbReference type="NCBI Taxonomy" id="637954"/>
    <lineage>
        <taxon>Eukaryota</taxon>
        <taxon>Metazoa</taxon>
        <taxon>Chordata</taxon>
        <taxon>Craniata</taxon>
        <taxon>Vertebrata</taxon>
        <taxon>Euteleostomi</taxon>
        <taxon>Actinopterygii</taxon>
        <taxon>Neopterygii</taxon>
        <taxon>Teleostei</taxon>
        <taxon>Neoteleostei</taxon>
        <taxon>Acanthomorphata</taxon>
        <taxon>Gobiaria</taxon>
        <taxon>Gobiiformes</taxon>
        <taxon>Gobioidei</taxon>
        <taxon>Gobiidae</taxon>
        <taxon>Gobiinae</taxon>
        <taxon>Knipowitschia</taxon>
    </lineage>
</organism>
<proteinExistence type="predicted"/>
<evidence type="ECO:0000259" key="5">
    <source>
        <dbReference type="Pfam" id="PF13613"/>
    </source>
</evidence>
<accession>A0AAV2M1U2</accession>
<evidence type="ECO:0000256" key="1">
    <source>
        <dbReference type="ARBA" id="ARBA00001968"/>
    </source>
</evidence>
<evidence type="ECO:0008006" key="8">
    <source>
        <dbReference type="Google" id="ProtNLM"/>
    </source>
</evidence>
<dbReference type="PANTHER" id="PTHR23080">
    <property type="entry name" value="THAP DOMAIN PROTEIN"/>
    <property type="match status" value="1"/>
</dbReference>
<gene>
    <name evidence="6" type="ORF">KC01_LOCUS34375</name>
</gene>
<feature type="region of interest" description="Disordered" evidence="3">
    <location>
        <begin position="117"/>
        <end position="142"/>
    </location>
</feature>
<dbReference type="InterPro" id="IPR027806">
    <property type="entry name" value="HARBI1_dom"/>
</dbReference>
<protein>
    <recommendedName>
        <fullName evidence="8">Transposase</fullName>
    </recommendedName>
</protein>
<dbReference type="PANTHER" id="PTHR23080:SF142">
    <property type="entry name" value="SI:CH211-69L10.4"/>
    <property type="match status" value="1"/>
</dbReference>
<evidence type="ECO:0000313" key="6">
    <source>
        <dbReference type="EMBL" id="CAL1607322.1"/>
    </source>
</evidence>
<dbReference type="GO" id="GO:0046872">
    <property type="term" value="F:metal ion binding"/>
    <property type="evidence" value="ECO:0007669"/>
    <property type="project" value="UniProtKB-KW"/>
</dbReference>
<dbReference type="InterPro" id="IPR027805">
    <property type="entry name" value="Transposase_HTH_dom"/>
</dbReference>
<feature type="compositionally biased region" description="Basic and acidic residues" evidence="3">
    <location>
        <begin position="1"/>
        <end position="13"/>
    </location>
</feature>
<evidence type="ECO:0000256" key="3">
    <source>
        <dbReference type="SAM" id="MobiDB-lite"/>
    </source>
</evidence>
<dbReference type="EMBL" id="OZ035827">
    <property type="protein sequence ID" value="CAL1607322.1"/>
    <property type="molecule type" value="Genomic_DNA"/>
</dbReference>
<feature type="domain" description="Transposase Helix-turn-helix" evidence="5">
    <location>
        <begin position="195"/>
        <end position="245"/>
    </location>
</feature>
<feature type="region of interest" description="Disordered" evidence="3">
    <location>
        <begin position="1"/>
        <end position="31"/>
    </location>
</feature>
<feature type="domain" description="DDE Tnp4" evidence="4">
    <location>
        <begin position="276"/>
        <end position="431"/>
    </location>
</feature>
<evidence type="ECO:0000259" key="4">
    <source>
        <dbReference type="Pfam" id="PF13359"/>
    </source>
</evidence>
<sequence length="445" mass="49270">MDENDNSRDERVYDCPWISNQPETVESSDDLPEVGAEIVNPVPSQREDYVGRGRRRLKKGAIPSKFPWNNFNPSQSVCERSRPGVGLREEEDSVETAEGQGWLSAMADHDYALPPKADAEEETQRLESEQQLPPAEVTPPLKQPQCHRFCASDSDFRVYTRFPSEQVFMAFWDALQPSASRLVSWTKAQGPALQHQLPLIDECFLFLCRVAAGLKEEALASIFDVSVSTVSRVVIVWANYLFQVLGAEPVWMTRAQVQATMPHTFRRLCPAVRVIVDCAAVRCERPASPTLPSQTWSSKSNTLKGVVGVAPCGVVTFVSKLFTGSMSDKELTMRCGLLPLLSCGDGVVAHEGFVAEEELAQTGAHLILPPLKSTSRLSAAEAHKTRAMAGLRAQVQRALRRVKQYHIWDSVVPLSLSGTINQLWAVCCLLTHYQGPAETHTDTPQ</sequence>
<keyword evidence="2" id="KW-0479">Metal-binding</keyword>